<gene>
    <name evidence="3" type="ORF">MM415A00210_0036</name>
    <name evidence="2" type="ORF">MM415B00644_0049</name>
    <name evidence="1" type="ORF">TM448A01239_0012</name>
    <name evidence="4" type="ORF">TM448B01912_0013</name>
</gene>
<proteinExistence type="predicted"/>
<dbReference type="AlphaFoldDB" id="A0A6H1ZNV5"/>
<evidence type="ECO:0000313" key="4">
    <source>
        <dbReference type="EMBL" id="QJI00291.1"/>
    </source>
</evidence>
<evidence type="ECO:0000313" key="2">
    <source>
        <dbReference type="EMBL" id="QJA63224.1"/>
    </source>
</evidence>
<organism evidence="1">
    <name type="scientific">viral metagenome</name>
    <dbReference type="NCBI Taxonomy" id="1070528"/>
    <lineage>
        <taxon>unclassified sequences</taxon>
        <taxon>metagenomes</taxon>
        <taxon>organismal metagenomes</taxon>
    </lineage>
</organism>
<sequence length="132" mass="14335">MRKVQVQKVLLSTESASIAVASTAVVYTKAMKLAFGDYFALSYKAVSAAGSPDVKIELEQSYELPTTEGSSDAEWVEPENMADIETNLTVETQKHKSLSPIPLPYGRFKITGNAGNAADTILTMFLSIQEEL</sequence>
<protein>
    <submittedName>
        <fullName evidence="1">Uncharacterized protein</fullName>
    </submittedName>
</protein>
<evidence type="ECO:0000313" key="1">
    <source>
        <dbReference type="EMBL" id="QJA49152.1"/>
    </source>
</evidence>
<evidence type="ECO:0000313" key="3">
    <source>
        <dbReference type="EMBL" id="QJA84311.1"/>
    </source>
</evidence>
<reference evidence="1" key="1">
    <citation type="submission" date="2020-03" db="EMBL/GenBank/DDBJ databases">
        <title>The deep terrestrial virosphere.</title>
        <authorList>
            <person name="Holmfeldt K."/>
            <person name="Nilsson E."/>
            <person name="Simone D."/>
            <person name="Lopez-Fernandez M."/>
            <person name="Wu X."/>
            <person name="de Brujin I."/>
            <person name="Lundin D."/>
            <person name="Andersson A."/>
            <person name="Bertilsson S."/>
            <person name="Dopson M."/>
        </authorList>
    </citation>
    <scope>NUCLEOTIDE SEQUENCE</scope>
    <source>
        <strain evidence="3">MM415A00210</strain>
        <strain evidence="2">MM415B00644</strain>
        <strain evidence="1">TM448A01239</strain>
        <strain evidence="4">TM448B01912</strain>
    </source>
</reference>
<dbReference type="EMBL" id="MT144120">
    <property type="protein sequence ID" value="QJA49152.1"/>
    <property type="molecule type" value="Genomic_DNA"/>
</dbReference>
<accession>A0A6H1ZNV5</accession>
<name>A0A6H1ZNV5_9ZZZZ</name>
<dbReference type="EMBL" id="MT144841">
    <property type="protein sequence ID" value="QJI00291.1"/>
    <property type="molecule type" value="Genomic_DNA"/>
</dbReference>
<dbReference type="EMBL" id="MT141492">
    <property type="protein sequence ID" value="QJA63224.1"/>
    <property type="molecule type" value="Genomic_DNA"/>
</dbReference>
<dbReference type="EMBL" id="MT142527">
    <property type="protein sequence ID" value="QJA84311.1"/>
    <property type="molecule type" value="Genomic_DNA"/>
</dbReference>